<feature type="region of interest" description="Disordered" evidence="1">
    <location>
        <begin position="1"/>
        <end position="21"/>
    </location>
</feature>
<accession>A0A9N8F081</accession>
<organism evidence="3 4">
    <name type="scientific">Seminavis robusta</name>
    <dbReference type="NCBI Taxonomy" id="568900"/>
    <lineage>
        <taxon>Eukaryota</taxon>
        <taxon>Sar</taxon>
        <taxon>Stramenopiles</taxon>
        <taxon>Ochrophyta</taxon>
        <taxon>Bacillariophyta</taxon>
        <taxon>Bacillariophyceae</taxon>
        <taxon>Bacillariophycidae</taxon>
        <taxon>Naviculales</taxon>
        <taxon>Naviculaceae</taxon>
        <taxon>Seminavis</taxon>
    </lineage>
</organism>
<dbReference type="InterPro" id="IPR058710">
    <property type="entry name" value="PEPCK_lobe_2"/>
</dbReference>
<dbReference type="EMBL" id="CAICTM010002406">
    <property type="protein sequence ID" value="CAB9529134.1"/>
    <property type="molecule type" value="Genomic_DNA"/>
</dbReference>
<evidence type="ECO:0000313" key="4">
    <source>
        <dbReference type="Proteomes" id="UP001153069"/>
    </source>
</evidence>
<dbReference type="OrthoDB" id="10544292at2759"/>
<dbReference type="Pfam" id="PF26300">
    <property type="entry name" value="PEPCK_PPi_lobe_2"/>
    <property type="match status" value="1"/>
</dbReference>
<proteinExistence type="predicted"/>
<dbReference type="Proteomes" id="UP001153069">
    <property type="component" value="Unassembled WGS sequence"/>
</dbReference>
<gene>
    <name evidence="3" type="ORF">SEMRO_2408_G326610.1</name>
</gene>
<evidence type="ECO:0000313" key="3">
    <source>
        <dbReference type="EMBL" id="CAB9529134.1"/>
    </source>
</evidence>
<evidence type="ECO:0000256" key="1">
    <source>
        <dbReference type="SAM" id="MobiDB-lite"/>
    </source>
</evidence>
<comment type="caution">
    <text evidence="3">The sequence shown here is derived from an EMBL/GenBank/DDBJ whole genome shotgun (WGS) entry which is preliminary data.</text>
</comment>
<keyword evidence="4" id="KW-1185">Reference proteome</keyword>
<name>A0A9N8F081_9STRA</name>
<evidence type="ECO:0000259" key="2">
    <source>
        <dbReference type="Pfam" id="PF26300"/>
    </source>
</evidence>
<dbReference type="AlphaFoldDB" id="A0A9N8F081"/>
<protein>
    <submittedName>
        <fullName evidence="3">PPi-type phosphoenolpyruvate carboxykinase</fullName>
    </submittedName>
</protein>
<sequence length="102" mass="11066">MLAEPTFCHKPSTVSGGGKSEISKSLSDAVLHGPIFIGEYEKDMQLVKEIFDRDYSSCILPQLKEGHSDPSHPILSMDRTLGSVMKLLTADDVFTTEPPGTG</sequence>
<feature type="domain" description="PPi-type phosphoenolpyruvate carboxykinase lobe 2" evidence="2">
    <location>
        <begin position="38"/>
        <end position="97"/>
    </location>
</feature>
<reference evidence="3" key="1">
    <citation type="submission" date="2020-06" db="EMBL/GenBank/DDBJ databases">
        <authorList>
            <consortium name="Plant Systems Biology data submission"/>
        </authorList>
    </citation>
    <scope>NUCLEOTIDE SEQUENCE</scope>
    <source>
        <strain evidence="3">D6</strain>
    </source>
</reference>